<keyword evidence="2 6" id="KW-0328">Glycosyltransferase</keyword>
<dbReference type="PATRIC" id="fig|759362.5.peg.266"/>
<keyword evidence="4" id="KW-1133">Transmembrane helix</keyword>
<keyword evidence="3 6" id="KW-0808">Transferase</keyword>
<dbReference type="Pfam" id="PF00535">
    <property type="entry name" value="Glycos_transf_2"/>
    <property type="match status" value="1"/>
</dbReference>
<comment type="similarity">
    <text evidence="1">Belongs to the glycosyltransferase 2 family.</text>
</comment>
<dbReference type="InterPro" id="IPR029044">
    <property type="entry name" value="Nucleotide-diphossugar_trans"/>
</dbReference>
<proteinExistence type="inferred from homology"/>
<reference evidence="6 7" key="1">
    <citation type="journal article" date="2011" name="J. Bacteriol.">
        <title>Complete genome sequence of the industrial strain Ketogulonicigenium vulgare WSH-001.</title>
        <authorList>
            <person name="Liu L."/>
            <person name="Li Y."/>
            <person name="Zhang J."/>
            <person name="Zhou Z."/>
            <person name="Liu J."/>
            <person name="Li X."/>
            <person name="Zhou J."/>
            <person name="Du G."/>
            <person name="Wang L."/>
            <person name="Chen J."/>
        </authorList>
    </citation>
    <scope>NUCLEOTIDE SEQUENCE [LARGE SCALE GENOMIC DNA]</scope>
    <source>
        <strain evidence="6 7">WSH-001</strain>
    </source>
</reference>
<evidence type="ECO:0000313" key="7">
    <source>
        <dbReference type="Proteomes" id="UP000000692"/>
    </source>
</evidence>
<dbReference type="CDD" id="cd06423">
    <property type="entry name" value="CESA_like"/>
    <property type="match status" value="1"/>
</dbReference>
<dbReference type="Proteomes" id="UP000000692">
    <property type="component" value="Chromosome"/>
</dbReference>
<dbReference type="KEGG" id="kvl:KVU_0255"/>
<evidence type="ECO:0000256" key="2">
    <source>
        <dbReference type="ARBA" id="ARBA00022676"/>
    </source>
</evidence>
<feature type="transmembrane region" description="Helical" evidence="4">
    <location>
        <begin position="75"/>
        <end position="93"/>
    </location>
</feature>
<dbReference type="AlphaFoldDB" id="F9Y9B2"/>
<dbReference type="eggNOG" id="COG1215">
    <property type="taxonomic scope" value="Bacteria"/>
</dbReference>
<dbReference type="SUPFAM" id="SSF53448">
    <property type="entry name" value="Nucleotide-diphospho-sugar transferases"/>
    <property type="match status" value="1"/>
</dbReference>
<dbReference type="Gene3D" id="3.90.550.10">
    <property type="entry name" value="Spore Coat Polysaccharide Biosynthesis Protein SpsA, Chain A"/>
    <property type="match status" value="1"/>
</dbReference>
<protein>
    <submittedName>
        <fullName evidence="6">Glucosaminyltransferase</fullName>
        <ecNumber evidence="6">2.4.-.-</ecNumber>
    </submittedName>
</protein>
<gene>
    <name evidence="6" type="ordered locus">KVU_0255</name>
</gene>
<evidence type="ECO:0000256" key="4">
    <source>
        <dbReference type="SAM" id="Phobius"/>
    </source>
</evidence>
<feature type="transmembrane region" description="Helical" evidence="4">
    <location>
        <begin position="214"/>
        <end position="233"/>
    </location>
</feature>
<keyword evidence="7" id="KW-1185">Reference proteome</keyword>
<keyword evidence="4" id="KW-0812">Transmembrane</keyword>
<dbReference type="OrthoDB" id="5291101at2"/>
<feature type="domain" description="Glycosyltransferase 2-like" evidence="5">
    <location>
        <begin position="251"/>
        <end position="420"/>
    </location>
</feature>
<evidence type="ECO:0000256" key="3">
    <source>
        <dbReference type="ARBA" id="ARBA00022679"/>
    </source>
</evidence>
<dbReference type="EMBL" id="CP002018">
    <property type="protein sequence ID" value="AEM40094.1"/>
    <property type="molecule type" value="Genomic_DNA"/>
</dbReference>
<sequence length="604" mass="65869">MAVTIGQSAPAVFASVDSAPGSFAAPVSVWQAPKMLAVFTLLAAVQVYSLNHGGLHAYFPTGDYVLDVGYTGTQAIGFRAYALSFLISFAMFWGRDVQTSTRLLVDFLPGLILIYLCGDLVLGGIMLLTGLQFSLHVIEVISGLIAWGWFARKMLLHATLPREITLRRRATGFARDLGLGVALLLIAILLAHWVEQHAHTLLAALRQSGLIGGLGPGVFLVLPLFFLMLYAVARVRHARMIRSDGFTPDVTIIVPAFNEEYIIARTIRALDSAAEGYAGNVTVLLIDNNSRDATAAIAEASFATSPHIIGKVIREGTPGKAHALNTGLRLTETDYLVRVDADTQILPGSIARALSWFANPRMGVVGGLPLVPGTGPFDSARQIETLVKHGFYSIALQGVHSVVGVPGMLAVYRTEVIRELGGFVSGMNGEDTDISMRIGELGYDIMVDPRIRYISEVPVSLEHLREQRLRWFRSVLHISSRGRQMILGHRATMRGRVILPYMLFNSARRTAMIPLIIYGILEYFLGSGPLGLMMWQPLVAVMLSASALVAMLACLLAGMPRAILGLPSYISFRLLRGYFTLESMLTIRVNHDKTAFALTLPRDE</sequence>
<dbReference type="GO" id="GO:0016757">
    <property type="term" value="F:glycosyltransferase activity"/>
    <property type="evidence" value="ECO:0007669"/>
    <property type="project" value="UniProtKB-KW"/>
</dbReference>
<feature type="transmembrane region" description="Helical" evidence="4">
    <location>
        <begin position="105"/>
        <end position="127"/>
    </location>
</feature>
<organism evidence="6 7">
    <name type="scientific">Ketogulonicigenium vulgare (strain WSH-001)</name>
    <dbReference type="NCBI Taxonomy" id="759362"/>
    <lineage>
        <taxon>Bacteria</taxon>
        <taxon>Pseudomonadati</taxon>
        <taxon>Pseudomonadota</taxon>
        <taxon>Alphaproteobacteria</taxon>
        <taxon>Rhodobacterales</taxon>
        <taxon>Roseobacteraceae</taxon>
        <taxon>Ketogulonicigenium</taxon>
    </lineage>
</organism>
<evidence type="ECO:0000313" key="6">
    <source>
        <dbReference type="EMBL" id="AEM40094.1"/>
    </source>
</evidence>
<feature type="transmembrane region" description="Helical" evidence="4">
    <location>
        <begin position="36"/>
        <end position="55"/>
    </location>
</feature>
<name>F9Y9B2_KETVW</name>
<evidence type="ECO:0000259" key="5">
    <source>
        <dbReference type="Pfam" id="PF00535"/>
    </source>
</evidence>
<accession>F9Y9B2</accession>
<keyword evidence="4" id="KW-0472">Membrane</keyword>
<dbReference type="HOGENOM" id="CLU_468370_0_0_5"/>
<dbReference type="PANTHER" id="PTHR43630:SF1">
    <property type="entry name" value="POLY-BETA-1,6-N-ACETYL-D-GLUCOSAMINE SYNTHASE"/>
    <property type="match status" value="1"/>
</dbReference>
<feature type="transmembrane region" description="Helical" evidence="4">
    <location>
        <begin position="172"/>
        <end position="194"/>
    </location>
</feature>
<dbReference type="InterPro" id="IPR001173">
    <property type="entry name" value="Glyco_trans_2-like"/>
</dbReference>
<evidence type="ECO:0000256" key="1">
    <source>
        <dbReference type="ARBA" id="ARBA00006739"/>
    </source>
</evidence>
<dbReference type="RefSeq" id="WP_013383519.1">
    <property type="nucleotide sequence ID" value="NC_017384.1"/>
</dbReference>
<feature type="transmembrane region" description="Helical" evidence="4">
    <location>
        <begin position="133"/>
        <end position="151"/>
    </location>
</feature>
<feature type="transmembrane region" description="Helical" evidence="4">
    <location>
        <begin position="511"/>
        <end position="532"/>
    </location>
</feature>
<dbReference type="EC" id="2.4.-.-" evidence="6"/>
<dbReference type="PANTHER" id="PTHR43630">
    <property type="entry name" value="POLY-BETA-1,6-N-ACETYL-D-GLUCOSAMINE SYNTHASE"/>
    <property type="match status" value="1"/>
</dbReference>